<sequence>MDKNIQEIREWHEREERRIKKYPESKKVRYPNEPSEKAYNIIVYLLQQIEIKDKALEFYEDEMNYTEAITVPGEEESFLLILEDKGRVARAALKGEDTSE</sequence>
<proteinExistence type="predicted"/>
<gene>
    <name evidence="1" type="ORF">A7312_23535</name>
</gene>
<keyword evidence="2" id="KW-1185">Reference proteome</keyword>
<name>A0ABX2ZG20_PAEPO</name>
<dbReference type="Proteomes" id="UP000094974">
    <property type="component" value="Unassembled WGS sequence"/>
</dbReference>
<evidence type="ECO:0000313" key="2">
    <source>
        <dbReference type="Proteomes" id="UP000094974"/>
    </source>
</evidence>
<comment type="caution">
    <text evidence="1">The sequence shown here is derived from an EMBL/GenBank/DDBJ whole genome shotgun (WGS) entry which is preliminary data.</text>
</comment>
<evidence type="ECO:0000313" key="1">
    <source>
        <dbReference type="EMBL" id="ODA10528.1"/>
    </source>
</evidence>
<dbReference type="EMBL" id="LYND01000066">
    <property type="protein sequence ID" value="ODA10528.1"/>
    <property type="molecule type" value="Genomic_DNA"/>
</dbReference>
<dbReference type="RefSeq" id="WP_068938629.1">
    <property type="nucleotide sequence ID" value="NZ_LYND01000066.1"/>
</dbReference>
<organism evidence="1 2">
    <name type="scientific">Paenibacillus polymyxa</name>
    <name type="common">Bacillus polymyxa</name>
    <dbReference type="NCBI Taxonomy" id="1406"/>
    <lineage>
        <taxon>Bacteria</taxon>
        <taxon>Bacillati</taxon>
        <taxon>Bacillota</taxon>
        <taxon>Bacilli</taxon>
        <taxon>Bacillales</taxon>
        <taxon>Paenibacillaceae</taxon>
        <taxon>Paenibacillus</taxon>
    </lineage>
</organism>
<accession>A0ABX2ZG20</accession>
<reference evidence="2" key="1">
    <citation type="submission" date="2016-05" db="EMBL/GenBank/DDBJ databases">
        <title>Whole genome shotgun sequencing of cultured foodborne pathogen.</title>
        <authorList>
            <person name="Zheng J."/>
            <person name="Timme R."/>
            <person name="Allard M."/>
            <person name="Strain E."/>
            <person name="Luo Y."/>
            <person name="Brown E."/>
        </authorList>
    </citation>
    <scope>NUCLEOTIDE SEQUENCE [LARGE SCALE GENOMIC DNA]</scope>
    <source>
        <strain evidence="2">CFSAN034343</strain>
    </source>
</reference>
<protein>
    <submittedName>
        <fullName evidence="1">Uncharacterized protein</fullName>
    </submittedName>
</protein>